<proteinExistence type="predicted"/>
<feature type="signal peptide" evidence="2">
    <location>
        <begin position="1"/>
        <end position="18"/>
    </location>
</feature>
<feature type="compositionally biased region" description="Basic residues" evidence="1">
    <location>
        <begin position="444"/>
        <end position="456"/>
    </location>
</feature>
<gene>
    <name evidence="4" type="ORF">GO988_17100</name>
</gene>
<sequence length="456" mass="49740">MLKTLFLLLLFCPGLARAQVSQPPPPRAPATAQATRTDLPLNDLKIVYFGSSVPYGQGATDKYGYTSRYSTWLAQRHAAGQGAPWTTANISVPGDNTVKVLARWNRDLPPQGGRYVLYALALGNEGIHGGGQPKFDQFRTNLQVLIQQAKAQGIVPVVTNSYTRNDYTPEDYAFIRQMNLLLQAWAVPTVNLLGAVDDGAGHWATGYWDDALHPNDLGHAELFHALVPSLFDALRAGKPLPHRQATSYVQLPAPAGGRAATISFVPEALVHPFTQVISFRAAAAGRLLLLQDSTTTGSLRIDPAGTLTYSSAKTGHLTSQARVNDHRWHTATLTHYFARGETILYLDSAWVGSVREQLRTRQLTLGGGQAPRGAHYRNWLFYRSGMNTEEVHALVADSLLKSSLELYAPLDGRHGPTPDSLANLAQSTSVLLRGLEPAMPRRAPTPRRAAKRPAPR</sequence>
<evidence type="ECO:0000256" key="1">
    <source>
        <dbReference type="SAM" id="MobiDB-lite"/>
    </source>
</evidence>
<dbReference type="SUPFAM" id="SSF49899">
    <property type="entry name" value="Concanavalin A-like lectins/glucanases"/>
    <property type="match status" value="1"/>
</dbReference>
<keyword evidence="5" id="KW-1185">Reference proteome</keyword>
<evidence type="ECO:0000313" key="4">
    <source>
        <dbReference type="EMBL" id="MVN78049.1"/>
    </source>
</evidence>
<feature type="region of interest" description="Disordered" evidence="1">
    <location>
        <begin position="435"/>
        <end position="456"/>
    </location>
</feature>
<dbReference type="Proteomes" id="UP000441336">
    <property type="component" value="Unassembled WGS sequence"/>
</dbReference>
<dbReference type="InterPro" id="IPR013830">
    <property type="entry name" value="SGNH_hydro"/>
</dbReference>
<evidence type="ECO:0000256" key="2">
    <source>
        <dbReference type="SAM" id="SignalP"/>
    </source>
</evidence>
<dbReference type="GO" id="GO:0005975">
    <property type="term" value="P:carbohydrate metabolic process"/>
    <property type="evidence" value="ECO:0007669"/>
    <property type="project" value="UniProtKB-ARBA"/>
</dbReference>
<reference evidence="4 5" key="1">
    <citation type="submission" date="2019-12" db="EMBL/GenBank/DDBJ databases">
        <title>Hymenobacter sp. HMF4947 Genome sequencing and assembly.</title>
        <authorList>
            <person name="Kang H."/>
            <person name="Cha I."/>
            <person name="Kim H."/>
            <person name="Joh K."/>
        </authorList>
    </citation>
    <scope>NUCLEOTIDE SEQUENCE [LARGE SCALE GENOMIC DNA]</scope>
    <source>
        <strain evidence="4 5">HMF4947</strain>
    </source>
</reference>
<dbReference type="InterPro" id="IPR013320">
    <property type="entry name" value="ConA-like_dom_sf"/>
</dbReference>
<dbReference type="InterPro" id="IPR036514">
    <property type="entry name" value="SGNH_hydro_sf"/>
</dbReference>
<protein>
    <recommendedName>
        <fullName evidence="3">SGNH hydrolase-type esterase domain-containing protein</fullName>
    </recommendedName>
</protein>
<dbReference type="Gene3D" id="3.40.50.1110">
    <property type="entry name" value="SGNH hydrolase"/>
    <property type="match status" value="1"/>
</dbReference>
<dbReference type="EMBL" id="WQKZ01000004">
    <property type="protein sequence ID" value="MVN78049.1"/>
    <property type="molecule type" value="Genomic_DNA"/>
</dbReference>
<dbReference type="CDD" id="cd00229">
    <property type="entry name" value="SGNH_hydrolase"/>
    <property type="match status" value="1"/>
</dbReference>
<dbReference type="AlphaFoldDB" id="A0A7K1TI12"/>
<dbReference type="Pfam" id="PF13472">
    <property type="entry name" value="Lipase_GDSL_2"/>
    <property type="match status" value="1"/>
</dbReference>
<keyword evidence="2" id="KW-0732">Signal</keyword>
<dbReference type="GO" id="GO:0004553">
    <property type="term" value="F:hydrolase activity, hydrolyzing O-glycosyl compounds"/>
    <property type="evidence" value="ECO:0007669"/>
    <property type="project" value="UniProtKB-ARBA"/>
</dbReference>
<dbReference type="RefSeq" id="WP_157567774.1">
    <property type="nucleotide sequence ID" value="NZ_WQKZ01000004.1"/>
</dbReference>
<evidence type="ECO:0000313" key="5">
    <source>
        <dbReference type="Proteomes" id="UP000441336"/>
    </source>
</evidence>
<comment type="caution">
    <text evidence="4">The sequence shown here is derived from an EMBL/GenBank/DDBJ whole genome shotgun (WGS) entry which is preliminary data.</text>
</comment>
<accession>A0A7K1TI12</accession>
<evidence type="ECO:0000259" key="3">
    <source>
        <dbReference type="Pfam" id="PF13472"/>
    </source>
</evidence>
<feature type="domain" description="SGNH hydrolase-type esterase" evidence="3">
    <location>
        <begin position="49"/>
        <end position="220"/>
    </location>
</feature>
<organism evidence="4 5">
    <name type="scientific">Hymenobacter ginkgonis</name>
    <dbReference type="NCBI Taxonomy" id="2682976"/>
    <lineage>
        <taxon>Bacteria</taxon>
        <taxon>Pseudomonadati</taxon>
        <taxon>Bacteroidota</taxon>
        <taxon>Cytophagia</taxon>
        <taxon>Cytophagales</taxon>
        <taxon>Hymenobacteraceae</taxon>
        <taxon>Hymenobacter</taxon>
    </lineage>
</organism>
<dbReference type="GO" id="GO:0016788">
    <property type="term" value="F:hydrolase activity, acting on ester bonds"/>
    <property type="evidence" value="ECO:0007669"/>
    <property type="project" value="UniProtKB-ARBA"/>
</dbReference>
<dbReference type="SUPFAM" id="SSF52266">
    <property type="entry name" value="SGNH hydrolase"/>
    <property type="match status" value="1"/>
</dbReference>
<name>A0A7K1TI12_9BACT</name>
<feature type="chain" id="PRO_5029643903" description="SGNH hydrolase-type esterase domain-containing protein" evidence="2">
    <location>
        <begin position="19"/>
        <end position="456"/>
    </location>
</feature>